<evidence type="ECO:0000313" key="1">
    <source>
        <dbReference type="EMBL" id="TCP38789.1"/>
    </source>
</evidence>
<dbReference type="AlphaFoldDB" id="A0A4R2PSF8"/>
<evidence type="ECO:0000313" key="2">
    <source>
        <dbReference type="Proteomes" id="UP000294835"/>
    </source>
</evidence>
<dbReference type="RefSeq" id="WP_132465651.1">
    <property type="nucleotide sequence ID" value="NZ_SLXP01000017.1"/>
</dbReference>
<protein>
    <submittedName>
        <fullName evidence="1">Uncharacterized protein</fullName>
    </submittedName>
</protein>
<dbReference type="EMBL" id="SLXP01000017">
    <property type="protein sequence ID" value="TCP38789.1"/>
    <property type="molecule type" value="Genomic_DNA"/>
</dbReference>
<keyword evidence="2" id="KW-1185">Reference proteome</keyword>
<dbReference type="Proteomes" id="UP000294835">
    <property type="component" value="Unassembled WGS sequence"/>
</dbReference>
<reference evidence="1 2" key="1">
    <citation type="submission" date="2019-03" db="EMBL/GenBank/DDBJ databases">
        <title>Genomic Encyclopedia of Type Strains, Phase IV (KMG-IV): sequencing the most valuable type-strain genomes for metagenomic binning, comparative biology and taxonomic classification.</title>
        <authorList>
            <person name="Goeker M."/>
        </authorList>
    </citation>
    <scope>NUCLEOTIDE SEQUENCE [LARGE SCALE GENOMIC DNA]</scope>
    <source>
        <strain evidence="1 2">DSM 18063</strain>
    </source>
</reference>
<proteinExistence type="predicted"/>
<name>A0A4R2PSF8_9RHOB</name>
<sequence>MEHHVCNRLLGAEVTLLLSPEDFMKAAKLAGMPLTDANVESIWYWITESRDLYADYAVAVAGILQTLLDEFAYEALFMNPPPDFDNPDGEIPF</sequence>
<dbReference type="OrthoDB" id="7871897at2"/>
<accession>A0A4R2PSF8</accession>
<organism evidence="1 2">
    <name type="scientific">Rhodovulum marinum</name>
    <dbReference type="NCBI Taxonomy" id="320662"/>
    <lineage>
        <taxon>Bacteria</taxon>
        <taxon>Pseudomonadati</taxon>
        <taxon>Pseudomonadota</taxon>
        <taxon>Alphaproteobacteria</taxon>
        <taxon>Rhodobacterales</taxon>
        <taxon>Paracoccaceae</taxon>
        <taxon>Rhodovulum</taxon>
    </lineage>
</organism>
<gene>
    <name evidence="1" type="ORF">EV662_11723</name>
</gene>
<comment type="caution">
    <text evidence="1">The sequence shown here is derived from an EMBL/GenBank/DDBJ whole genome shotgun (WGS) entry which is preliminary data.</text>
</comment>